<evidence type="ECO:0000313" key="9">
    <source>
        <dbReference type="EMBL" id="KZT72497.1"/>
    </source>
</evidence>
<feature type="binding site" evidence="5">
    <location>
        <position position="113"/>
    </location>
    <ligand>
        <name>substrate</name>
    </ligand>
</feature>
<dbReference type="PROSITE" id="PS00062">
    <property type="entry name" value="ALDOKETO_REDUCTASE_2"/>
    <property type="match status" value="1"/>
</dbReference>
<evidence type="ECO:0000256" key="7">
    <source>
        <dbReference type="SAM" id="MobiDB-lite"/>
    </source>
</evidence>
<protein>
    <submittedName>
        <fullName evidence="9">Aldo/keto reductase</fullName>
    </submittedName>
</protein>
<feature type="domain" description="NADP-dependent oxidoreductase" evidence="8">
    <location>
        <begin position="18"/>
        <end position="281"/>
    </location>
</feature>
<dbReference type="PRINTS" id="PR00069">
    <property type="entry name" value="ALDKETRDTASE"/>
</dbReference>
<evidence type="ECO:0000256" key="5">
    <source>
        <dbReference type="PIRSR" id="PIRSR000097-2"/>
    </source>
</evidence>
<dbReference type="Pfam" id="PF00248">
    <property type="entry name" value="Aldo_ket_red"/>
    <property type="match status" value="1"/>
</dbReference>
<dbReference type="OrthoDB" id="416253at2759"/>
<evidence type="ECO:0000256" key="4">
    <source>
        <dbReference type="PIRSR" id="PIRSR000097-1"/>
    </source>
</evidence>
<dbReference type="Gene3D" id="3.20.20.100">
    <property type="entry name" value="NADP-dependent oxidoreductase domain"/>
    <property type="match status" value="1"/>
</dbReference>
<name>A0A165SU86_9APHY</name>
<keyword evidence="2" id="KW-0521">NADP</keyword>
<dbReference type="AlphaFoldDB" id="A0A165SU86"/>
<comment type="similarity">
    <text evidence="1">Belongs to the aldo/keto reductase family.</text>
</comment>
<dbReference type="CDD" id="cd19071">
    <property type="entry name" value="AKR_AKR1-5-like"/>
    <property type="match status" value="1"/>
</dbReference>
<keyword evidence="3" id="KW-0560">Oxidoreductase</keyword>
<evidence type="ECO:0000256" key="6">
    <source>
        <dbReference type="PIRSR" id="PIRSR000097-3"/>
    </source>
</evidence>
<dbReference type="PIRSF" id="PIRSF000097">
    <property type="entry name" value="AKR"/>
    <property type="match status" value="1"/>
</dbReference>
<evidence type="ECO:0000256" key="2">
    <source>
        <dbReference type="ARBA" id="ARBA00022857"/>
    </source>
</evidence>
<keyword evidence="10" id="KW-1185">Reference proteome</keyword>
<evidence type="ECO:0000256" key="1">
    <source>
        <dbReference type="ARBA" id="ARBA00007905"/>
    </source>
</evidence>
<feature type="site" description="Lowers pKa of active site Tyr" evidence="6">
    <location>
        <position position="80"/>
    </location>
</feature>
<dbReference type="STRING" id="1314783.A0A165SU86"/>
<dbReference type="InterPro" id="IPR020471">
    <property type="entry name" value="AKR"/>
</dbReference>
<dbReference type="FunFam" id="3.20.20.100:FF:000002">
    <property type="entry name" value="2,5-diketo-D-gluconic acid reductase A"/>
    <property type="match status" value="1"/>
</dbReference>
<feature type="compositionally biased region" description="Polar residues" evidence="7">
    <location>
        <begin position="258"/>
        <end position="281"/>
    </location>
</feature>
<feature type="region of interest" description="Disordered" evidence="7">
    <location>
        <begin position="258"/>
        <end position="284"/>
    </location>
</feature>
<dbReference type="PANTHER" id="PTHR43827">
    <property type="entry name" value="2,5-DIKETO-D-GLUCONIC ACID REDUCTASE"/>
    <property type="match status" value="1"/>
</dbReference>
<accession>A0A165SU86</accession>
<sequence>MAAVPKFKLNTGALIPAIGLGGWSGTTKEQHAQATTWMLTALKNGYRHIDTAWGYGTEKYVAEAIKLSGIPREEIWITTKLPWNHPGLKTAEESLDDSLSNLNTSYVDLYLLHWPQVIDWPDEGPEYQGPVNPRANAPTFNETWAQIEELYKKGKAKNIGVSNFSVKNLEKLLQTAKITPAVNQVELHPYLAQPQLKEYCDAKGIVLTAYTPTGYDIVRSDPTIVELAKKYKVSPAQIILAWHVARGVVVVPKSSNASRQRDNLNLPTLSPEDSQRVTSLNRDQRLCNKPDEHGIVSGWSVEQMGW</sequence>
<gene>
    <name evidence="9" type="ORF">DAEQUDRAFT_762792</name>
</gene>
<dbReference type="SUPFAM" id="SSF51430">
    <property type="entry name" value="NAD(P)-linked oxidoreductase"/>
    <property type="match status" value="1"/>
</dbReference>
<proteinExistence type="inferred from homology"/>
<organism evidence="9 10">
    <name type="scientific">Daedalea quercina L-15889</name>
    <dbReference type="NCBI Taxonomy" id="1314783"/>
    <lineage>
        <taxon>Eukaryota</taxon>
        <taxon>Fungi</taxon>
        <taxon>Dikarya</taxon>
        <taxon>Basidiomycota</taxon>
        <taxon>Agaricomycotina</taxon>
        <taxon>Agaricomycetes</taxon>
        <taxon>Polyporales</taxon>
        <taxon>Fomitopsis</taxon>
    </lineage>
</organism>
<dbReference type="EMBL" id="KV429040">
    <property type="protein sequence ID" value="KZT72497.1"/>
    <property type="molecule type" value="Genomic_DNA"/>
</dbReference>
<dbReference type="GO" id="GO:0016616">
    <property type="term" value="F:oxidoreductase activity, acting on the CH-OH group of donors, NAD or NADP as acceptor"/>
    <property type="evidence" value="ECO:0007669"/>
    <property type="project" value="UniProtKB-ARBA"/>
</dbReference>
<evidence type="ECO:0000256" key="3">
    <source>
        <dbReference type="ARBA" id="ARBA00023002"/>
    </source>
</evidence>
<dbReference type="PANTHER" id="PTHR43827:SF3">
    <property type="entry name" value="NADP-DEPENDENT OXIDOREDUCTASE DOMAIN-CONTAINING PROTEIN"/>
    <property type="match status" value="1"/>
</dbReference>
<evidence type="ECO:0000313" key="10">
    <source>
        <dbReference type="Proteomes" id="UP000076727"/>
    </source>
</evidence>
<dbReference type="InterPro" id="IPR018170">
    <property type="entry name" value="Aldo/ket_reductase_CS"/>
</dbReference>
<reference evidence="9 10" key="1">
    <citation type="journal article" date="2016" name="Mol. Biol. Evol.">
        <title>Comparative Genomics of Early-Diverging Mushroom-Forming Fungi Provides Insights into the Origins of Lignocellulose Decay Capabilities.</title>
        <authorList>
            <person name="Nagy L.G."/>
            <person name="Riley R."/>
            <person name="Tritt A."/>
            <person name="Adam C."/>
            <person name="Daum C."/>
            <person name="Floudas D."/>
            <person name="Sun H."/>
            <person name="Yadav J.S."/>
            <person name="Pangilinan J."/>
            <person name="Larsson K.H."/>
            <person name="Matsuura K."/>
            <person name="Barry K."/>
            <person name="Labutti K."/>
            <person name="Kuo R."/>
            <person name="Ohm R.A."/>
            <person name="Bhattacharya S.S."/>
            <person name="Shirouzu T."/>
            <person name="Yoshinaga Y."/>
            <person name="Martin F.M."/>
            <person name="Grigoriev I.V."/>
            <person name="Hibbett D.S."/>
        </authorList>
    </citation>
    <scope>NUCLEOTIDE SEQUENCE [LARGE SCALE GENOMIC DNA]</scope>
    <source>
        <strain evidence="9 10">L-15889</strain>
    </source>
</reference>
<feature type="active site" description="Proton donor" evidence="4">
    <location>
        <position position="55"/>
    </location>
</feature>
<dbReference type="Proteomes" id="UP000076727">
    <property type="component" value="Unassembled WGS sequence"/>
</dbReference>
<dbReference type="InterPro" id="IPR036812">
    <property type="entry name" value="NAD(P)_OxRdtase_dom_sf"/>
</dbReference>
<dbReference type="InterPro" id="IPR023210">
    <property type="entry name" value="NADP_OxRdtase_dom"/>
</dbReference>
<evidence type="ECO:0000259" key="8">
    <source>
        <dbReference type="Pfam" id="PF00248"/>
    </source>
</evidence>